<feature type="transmembrane region" description="Helical" evidence="1">
    <location>
        <begin position="22"/>
        <end position="46"/>
    </location>
</feature>
<proteinExistence type="predicted"/>
<dbReference type="EMBL" id="CADCWN010000394">
    <property type="protein sequence ID" value="CAA9590229.1"/>
    <property type="molecule type" value="Genomic_DNA"/>
</dbReference>
<dbReference type="AlphaFoldDB" id="A0A6N3IPF9"/>
<feature type="transmembrane region" description="Helical" evidence="1">
    <location>
        <begin position="82"/>
        <end position="101"/>
    </location>
</feature>
<gene>
    <name evidence="2" type="ORF">AVDCRST_MAG18-4915</name>
</gene>
<evidence type="ECO:0000313" key="2">
    <source>
        <dbReference type="EMBL" id="CAA9590229.1"/>
    </source>
</evidence>
<name>A0A6N3IPF9_9BACT</name>
<feature type="transmembrane region" description="Helical" evidence="1">
    <location>
        <begin position="186"/>
        <end position="210"/>
    </location>
</feature>
<organism evidence="2">
    <name type="scientific">uncultured Thermomicrobiales bacterium</name>
    <dbReference type="NCBI Taxonomy" id="1645740"/>
    <lineage>
        <taxon>Bacteria</taxon>
        <taxon>Pseudomonadati</taxon>
        <taxon>Thermomicrobiota</taxon>
        <taxon>Thermomicrobia</taxon>
        <taxon>Thermomicrobiales</taxon>
        <taxon>environmental samples</taxon>
    </lineage>
</organism>
<sequence>MNLDIGKAFTFVTEDPKWLTKILIGGGLILAGIVTLVGWLFTFPVVGGYMIMTTRNVINGNPQPLPEWDDFGNKWIEGFKGWVVALVYSLPAILISLVFSLPNIVLSSSGNDGAAAAGGVLSLLGSCINFIVSLAVAVVLPAAMGRFAVTSDIGSALQFGAVIATVRQNIGIFVIIALINSFLVPLLAGIGIIACFIGAAFTAFYAYLMIYHLYGQAHRATQGATPGYGQQYGQARPF</sequence>
<protein>
    <recommendedName>
        <fullName evidence="3">DUF4013 domain-containing protein</fullName>
    </recommendedName>
</protein>
<keyword evidence="1" id="KW-0472">Membrane</keyword>
<evidence type="ECO:0008006" key="3">
    <source>
        <dbReference type="Google" id="ProtNLM"/>
    </source>
</evidence>
<accession>A0A6N3IPF9</accession>
<dbReference type="Pfam" id="PF13197">
    <property type="entry name" value="DUF4013"/>
    <property type="match status" value="1"/>
</dbReference>
<keyword evidence="1" id="KW-1133">Transmembrane helix</keyword>
<feature type="transmembrane region" description="Helical" evidence="1">
    <location>
        <begin position="121"/>
        <end position="144"/>
    </location>
</feature>
<reference evidence="2" key="1">
    <citation type="submission" date="2020-02" db="EMBL/GenBank/DDBJ databases">
        <authorList>
            <person name="Meier V. D."/>
        </authorList>
    </citation>
    <scope>NUCLEOTIDE SEQUENCE</scope>
    <source>
        <strain evidence="2">AVDCRST_MAG18</strain>
    </source>
</reference>
<evidence type="ECO:0000256" key="1">
    <source>
        <dbReference type="SAM" id="Phobius"/>
    </source>
</evidence>
<dbReference type="InterPro" id="IPR025098">
    <property type="entry name" value="DUF4013"/>
</dbReference>
<feature type="transmembrane region" description="Helical" evidence="1">
    <location>
        <begin position="156"/>
        <end position="180"/>
    </location>
</feature>
<keyword evidence="1" id="KW-0812">Transmembrane</keyword>